<evidence type="ECO:0000313" key="1">
    <source>
        <dbReference type="EMBL" id="ODN04694.1"/>
    </source>
</evidence>
<dbReference type="OMA" id="XTRATED"/>
<dbReference type="AlphaFoldDB" id="A0A1D2NHE7"/>
<comment type="caution">
    <text evidence="1">The sequence shown here is derived from an EMBL/GenBank/DDBJ whole genome shotgun (WGS) entry which is preliminary data.</text>
</comment>
<name>A0A1D2NHE7_ORCCI</name>
<sequence>MNKMSNYSRLVVGISGASCTGKTTLTKLLRASFPWSSVIHQDAYYHPNDPKYHVYLPDVKHFNWDLKSAIDFSKMEKDLQTVLSRSGESKQQNELHIDEQLLHFPNDKFVKKHQPNENEVKYLSSRFSRIPLTILEGHIVFSHPDFFRLCNLKYFLTLNQDELFSRRRRRVYDPPNPPGYLEKYVWPAYVSRLEEIKELPGINYYDAKTVSLLDMYHQIKQSITLEMASMISPTPTIEDSDAQEKLSRRG</sequence>
<reference evidence="1 2" key="1">
    <citation type="journal article" date="2016" name="Genome Biol. Evol.">
        <title>Gene Family Evolution Reflects Adaptation to Soil Environmental Stressors in the Genome of the Collembolan Orchesella cincta.</title>
        <authorList>
            <person name="Faddeeva-Vakhrusheva A."/>
            <person name="Derks M.F."/>
            <person name="Anvar S.Y."/>
            <person name="Agamennone V."/>
            <person name="Suring W."/>
            <person name="Smit S."/>
            <person name="van Straalen N.M."/>
            <person name="Roelofs D."/>
        </authorList>
    </citation>
    <scope>NUCLEOTIDE SEQUENCE [LARGE SCALE GENOMIC DNA]</scope>
    <source>
        <tissue evidence="1">Mixed pool</tissue>
    </source>
</reference>
<keyword evidence="1" id="KW-0808">Transferase</keyword>
<organism evidence="1 2">
    <name type="scientific">Orchesella cincta</name>
    <name type="common">Springtail</name>
    <name type="synonym">Podura cincta</name>
    <dbReference type="NCBI Taxonomy" id="48709"/>
    <lineage>
        <taxon>Eukaryota</taxon>
        <taxon>Metazoa</taxon>
        <taxon>Ecdysozoa</taxon>
        <taxon>Arthropoda</taxon>
        <taxon>Hexapoda</taxon>
        <taxon>Collembola</taxon>
        <taxon>Entomobryomorpha</taxon>
        <taxon>Entomobryoidea</taxon>
        <taxon>Orchesellidae</taxon>
        <taxon>Orchesellinae</taxon>
        <taxon>Orchesella</taxon>
    </lineage>
</organism>
<accession>A0A1D2NHE7</accession>
<keyword evidence="1" id="KW-0418">Kinase</keyword>
<dbReference type="SUPFAM" id="SSF52540">
    <property type="entry name" value="P-loop containing nucleoside triphosphate hydrolases"/>
    <property type="match status" value="1"/>
</dbReference>
<dbReference type="OrthoDB" id="339325at2759"/>
<dbReference type="InterPro" id="IPR027417">
    <property type="entry name" value="P-loop_NTPase"/>
</dbReference>
<protein>
    <submittedName>
        <fullName evidence="1">Nicotinamide riboside kinase 1</fullName>
    </submittedName>
</protein>
<gene>
    <name evidence="1" type="ORF">Ocin01_01976</name>
</gene>
<dbReference type="Proteomes" id="UP000094527">
    <property type="component" value="Unassembled WGS sequence"/>
</dbReference>
<keyword evidence="2" id="KW-1185">Reference proteome</keyword>
<dbReference type="STRING" id="48709.A0A1D2NHE7"/>
<dbReference type="GO" id="GO:0016301">
    <property type="term" value="F:kinase activity"/>
    <property type="evidence" value="ECO:0007669"/>
    <property type="project" value="UniProtKB-KW"/>
</dbReference>
<evidence type="ECO:0000313" key="2">
    <source>
        <dbReference type="Proteomes" id="UP000094527"/>
    </source>
</evidence>
<dbReference type="Gene3D" id="3.40.50.300">
    <property type="entry name" value="P-loop containing nucleotide triphosphate hydrolases"/>
    <property type="match status" value="1"/>
</dbReference>
<proteinExistence type="predicted"/>
<dbReference type="EMBL" id="LJIJ01000037">
    <property type="protein sequence ID" value="ODN04694.1"/>
    <property type="molecule type" value="Genomic_DNA"/>
</dbReference>
<dbReference type="PANTHER" id="PTHR10285">
    <property type="entry name" value="URIDINE KINASE"/>
    <property type="match status" value="1"/>
</dbReference>